<evidence type="ECO:0000313" key="2">
    <source>
        <dbReference type="Proteomes" id="UP001163223"/>
    </source>
</evidence>
<dbReference type="Proteomes" id="UP001163223">
    <property type="component" value="Chromosome"/>
</dbReference>
<organism evidence="1 2">
    <name type="scientific">Antarcticirhabdus aurantiaca</name>
    <dbReference type="NCBI Taxonomy" id="2606717"/>
    <lineage>
        <taxon>Bacteria</taxon>
        <taxon>Pseudomonadati</taxon>
        <taxon>Pseudomonadota</taxon>
        <taxon>Alphaproteobacteria</taxon>
        <taxon>Hyphomicrobiales</taxon>
        <taxon>Aurantimonadaceae</taxon>
        <taxon>Antarcticirhabdus</taxon>
    </lineage>
</organism>
<reference evidence="1" key="1">
    <citation type="submission" date="2022-11" db="EMBL/GenBank/DDBJ databases">
        <title>beta-Carotene-producing bacterium, Jeongeuplla avenae sp. nov., alleviates the salt stress of Arabidopsis seedlings.</title>
        <authorList>
            <person name="Jiang L."/>
            <person name="Lee J."/>
        </authorList>
    </citation>
    <scope>NUCLEOTIDE SEQUENCE</scope>
    <source>
        <strain evidence="1">DY_R2A_6</strain>
    </source>
</reference>
<evidence type="ECO:0000313" key="1">
    <source>
        <dbReference type="EMBL" id="WAJ27779.1"/>
    </source>
</evidence>
<gene>
    <name evidence="1" type="ORF">OXU80_23520</name>
</gene>
<proteinExistence type="predicted"/>
<accession>A0ACD4NLT7</accession>
<sequence length="389" mass="41786">MVANLDADAMSDTIGTIYAAAREPTLWPQAIERLRVQFDGSRACILRTGFDPHTLHSFVSPGEFDRIAMALEDLFDSYRVLESRMTVVPLGLVYSDMALHGPETLRASRFWKEWMAPRDMYGGLCCRLVARGNCSWIFDVQRGLRQDPFDRTETRLVGLLAPHLVRAMEMSDALAAGRAAGQTLDALDVGLLTVEADLSIRSANRAAEALLAEPGSPLLRRANRLAAGAGRTDGRAAEALRRAVAEACPGRGGPLPGPGHDIVFEGAGGAEGALVVSVAPLGSLDGEGRSFERLALLALRRASQAPAAGFEAQMRLAFDLSPKEAWLMTRLAAGLSLKDIAEEGGIALSTVRSYLEAVFVKTNTRRQGQLVSLAKSLEPAWGRFTGGQS</sequence>
<keyword evidence="2" id="KW-1185">Reference proteome</keyword>
<dbReference type="EMBL" id="CP113520">
    <property type="protein sequence ID" value="WAJ27779.1"/>
    <property type="molecule type" value="Genomic_DNA"/>
</dbReference>
<protein>
    <submittedName>
        <fullName evidence="1">Helix-turn-helix transcriptional regulator</fullName>
    </submittedName>
</protein>
<name>A0ACD4NLT7_9HYPH</name>